<reference evidence="3 4" key="1">
    <citation type="submission" date="2020-08" db="EMBL/GenBank/DDBJ databases">
        <title>Genomic Encyclopedia of Type Strains, Phase IV (KMG-IV): sequencing the most valuable type-strain genomes for metagenomic binning, comparative biology and taxonomic classification.</title>
        <authorList>
            <person name="Goeker M."/>
        </authorList>
    </citation>
    <scope>NUCLEOTIDE SEQUENCE [LARGE SCALE GENOMIC DNA]</scope>
    <source>
        <strain evidence="3 4">DSM 44197</strain>
    </source>
</reference>
<dbReference type="AlphaFoldDB" id="A0A7W3LYS2"/>
<sequence>MPSTPVPESDRLPPRLDHALNALVATGGPAASFTVRPDPESVTAARHFALSRLTDWNLAALGDEVGLVVSELVTNALRHSGGPPPATTPRWSPRDAHCLDDYGDRVYGDPLASTPPPIHLRLIHEGRWLLCGIMDASPLGPRRKEPDYIAETGRGLHLVDSFSTRWGWRALPTGKVVWALFGSEG</sequence>
<dbReference type="InterPro" id="IPR050267">
    <property type="entry name" value="Anti-sigma-factor_SerPK"/>
</dbReference>
<keyword evidence="1" id="KW-0723">Serine/threonine-protein kinase</keyword>
<evidence type="ECO:0000313" key="4">
    <source>
        <dbReference type="Proteomes" id="UP000572680"/>
    </source>
</evidence>
<comment type="caution">
    <text evidence="3">The sequence shown here is derived from an EMBL/GenBank/DDBJ whole genome shotgun (WGS) entry which is preliminary data.</text>
</comment>
<dbReference type="GO" id="GO:0004674">
    <property type="term" value="F:protein serine/threonine kinase activity"/>
    <property type="evidence" value="ECO:0007669"/>
    <property type="project" value="UniProtKB-KW"/>
</dbReference>
<dbReference type="RefSeq" id="WP_182848559.1">
    <property type="nucleotide sequence ID" value="NZ_BAAALP010000065.1"/>
</dbReference>
<dbReference type="EMBL" id="JACJIA010000017">
    <property type="protein sequence ID" value="MBA8956663.1"/>
    <property type="molecule type" value="Genomic_DNA"/>
</dbReference>
<proteinExistence type="predicted"/>
<dbReference type="PANTHER" id="PTHR35526">
    <property type="entry name" value="ANTI-SIGMA-F FACTOR RSBW-RELATED"/>
    <property type="match status" value="1"/>
</dbReference>
<dbReference type="PANTHER" id="PTHR35526:SF3">
    <property type="entry name" value="ANTI-SIGMA-F FACTOR RSBW"/>
    <property type="match status" value="1"/>
</dbReference>
<feature type="domain" description="Histidine kinase/HSP90-like ATPase" evidence="2">
    <location>
        <begin position="36"/>
        <end position="179"/>
    </location>
</feature>
<dbReference type="Gene3D" id="3.30.565.10">
    <property type="entry name" value="Histidine kinase-like ATPase, C-terminal domain"/>
    <property type="match status" value="1"/>
</dbReference>
<dbReference type="Proteomes" id="UP000572680">
    <property type="component" value="Unassembled WGS sequence"/>
</dbReference>
<dbReference type="Pfam" id="PF13581">
    <property type="entry name" value="HATPase_c_2"/>
    <property type="match status" value="1"/>
</dbReference>
<dbReference type="CDD" id="cd16936">
    <property type="entry name" value="HATPase_RsbW-like"/>
    <property type="match status" value="1"/>
</dbReference>
<evidence type="ECO:0000259" key="2">
    <source>
        <dbReference type="Pfam" id="PF13581"/>
    </source>
</evidence>
<keyword evidence="1" id="KW-0808">Transferase</keyword>
<keyword evidence="1" id="KW-0418">Kinase</keyword>
<evidence type="ECO:0000256" key="1">
    <source>
        <dbReference type="ARBA" id="ARBA00022527"/>
    </source>
</evidence>
<keyword evidence="4" id="KW-1185">Reference proteome</keyword>
<evidence type="ECO:0000313" key="3">
    <source>
        <dbReference type="EMBL" id="MBA8956663.1"/>
    </source>
</evidence>
<accession>A0A7W3LYS2</accession>
<organism evidence="3 4">
    <name type="scientific">Actinomadura namibiensis</name>
    <dbReference type="NCBI Taxonomy" id="182080"/>
    <lineage>
        <taxon>Bacteria</taxon>
        <taxon>Bacillati</taxon>
        <taxon>Actinomycetota</taxon>
        <taxon>Actinomycetes</taxon>
        <taxon>Streptosporangiales</taxon>
        <taxon>Thermomonosporaceae</taxon>
        <taxon>Actinomadura</taxon>
    </lineage>
</organism>
<name>A0A7W3LYS2_ACTNM</name>
<dbReference type="InterPro" id="IPR003594">
    <property type="entry name" value="HATPase_dom"/>
</dbReference>
<gene>
    <name evidence="3" type="ORF">HNR61_008352</name>
</gene>
<protein>
    <recommendedName>
        <fullName evidence="2">Histidine kinase/HSP90-like ATPase domain-containing protein</fullName>
    </recommendedName>
</protein>
<dbReference type="InterPro" id="IPR036890">
    <property type="entry name" value="HATPase_C_sf"/>
</dbReference>